<dbReference type="PANTHER" id="PTHR43399:SF4">
    <property type="entry name" value="CELL WALL-ASSOCIATED PROTEASE"/>
    <property type="match status" value="1"/>
</dbReference>
<dbReference type="PANTHER" id="PTHR43399">
    <property type="entry name" value="SUBTILISIN-RELATED"/>
    <property type="match status" value="1"/>
</dbReference>
<dbReference type="SMART" id="SM00248">
    <property type="entry name" value="ANK"/>
    <property type="match status" value="3"/>
</dbReference>
<evidence type="ECO:0000313" key="10">
    <source>
        <dbReference type="Proteomes" id="UP001278500"/>
    </source>
</evidence>
<evidence type="ECO:0000256" key="5">
    <source>
        <dbReference type="PROSITE-ProRule" id="PRU00023"/>
    </source>
</evidence>
<evidence type="ECO:0000313" key="9">
    <source>
        <dbReference type="EMBL" id="KAK3334938.1"/>
    </source>
</evidence>
<sequence length="963" mass="108176">MESDYPDSEPTGLHRAQTYNTSSDDSGSEDERELLPDLLKGILRDIDHATIRFPLDDFTQQRCDELASHGTGKGASSNALHLLVFDLTLPKMVTTSALKELITFLVQHPNKLMERKDHQGYTPLMRAIEAKKMDDMVGWMCDAHPNIDAVLAICKDKRENCLHVAVQKRHACLSKLIEKASPKTVAARDSKGNTPLHWAAEYKRCRNDTWLSVVKQLVAKGDDIVKNSVEGDLNNAGLSPYLRHIESRMHDEARREIDTSQDMVRTKDMLEGRLPFRQLSRESGEESAAFESLSASRPANPEKTSRYNRSTAAYRDTRMESRSPLHLALRGGLRFIPPEGLEEKQARKLKAQDERSVNHKKSRVDKKVAESVQQFLKLHYLRSRSENDCRDILYHSDFTPGFQDLVLNLDLSGRTGMTEEAFSKLISQLKFETVLQYVAVPKIIIENTRSSNVNPTQNDESTGRHDLSRVFESLRSKNVCKILKVVVDDTLTPPHSDKVIEDSLRPMMVEVWDWKRIDLCSEVIYNAVPTAREVYLYSSGNNAVLRSWSEEGGLKKLKSLETVHLHVETGIETKGRMKLYLDEFTERMKKTCPNVTVHIDSPAVRRARKANVGVARANGRISEPTTKNDWMICMKEFRRLLMNAENNHKTESGMKVWQSIETPITVALIDDGVDITQLELDAAPLISGRTFCTRDEVKHLSHPHYASSTGHGTHMAQSIHAICPRAQFFILRLEDYPSEDGSSRHITAKSAAQAVRAAVKQNVHIISMSWTVDIQEDEAAGQELESAIKSASDRGILMFCSASDNGANFRDTFPAKATQSIFKIGAAKDSGAVDEWVGDLNRIDFTFPGNKVDLEGRQVSGSSVATAHAAGLAALILYCVQVRLFLATDKAEKAQAKEDFEAMRKHAKMYKTFNETIGTTAESKHKFVKVWETFGAPCQKQDKQPDRLLELVAEVGTKLCMKL</sequence>
<dbReference type="InterPro" id="IPR051048">
    <property type="entry name" value="Peptidase_S8/S53_subtilisin"/>
</dbReference>
<feature type="compositionally biased region" description="Low complexity" evidence="7">
    <location>
        <begin position="286"/>
        <end position="296"/>
    </location>
</feature>
<name>A0AAE0MKE0_9PEZI</name>
<organism evidence="9 10">
    <name type="scientific">Neurospora tetraspora</name>
    <dbReference type="NCBI Taxonomy" id="94610"/>
    <lineage>
        <taxon>Eukaryota</taxon>
        <taxon>Fungi</taxon>
        <taxon>Dikarya</taxon>
        <taxon>Ascomycota</taxon>
        <taxon>Pezizomycotina</taxon>
        <taxon>Sordariomycetes</taxon>
        <taxon>Sordariomycetidae</taxon>
        <taxon>Sordariales</taxon>
        <taxon>Sordariaceae</taxon>
        <taxon>Neurospora</taxon>
    </lineage>
</organism>
<dbReference type="RefSeq" id="XP_062677104.1">
    <property type="nucleotide sequence ID" value="XM_062829951.1"/>
</dbReference>
<dbReference type="GeneID" id="87867105"/>
<dbReference type="PRINTS" id="PR00723">
    <property type="entry name" value="SUBTILISIN"/>
</dbReference>
<dbReference type="Gene3D" id="3.40.50.200">
    <property type="entry name" value="Peptidase S8/S53 domain"/>
    <property type="match status" value="1"/>
</dbReference>
<evidence type="ECO:0000256" key="4">
    <source>
        <dbReference type="ARBA" id="ARBA00022825"/>
    </source>
</evidence>
<evidence type="ECO:0000256" key="7">
    <source>
        <dbReference type="SAM" id="MobiDB-lite"/>
    </source>
</evidence>
<keyword evidence="5" id="KW-0040">ANK repeat</keyword>
<evidence type="ECO:0000256" key="2">
    <source>
        <dbReference type="ARBA" id="ARBA00022670"/>
    </source>
</evidence>
<proteinExistence type="inferred from homology"/>
<evidence type="ECO:0000259" key="8">
    <source>
        <dbReference type="Pfam" id="PF00082"/>
    </source>
</evidence>
<comment type="similarity">
    <text evidence="1 6">Belongs to the peptidase S8 family.</text>
</comment>
<dbReference type="PROSITE" id="PS51892">
    <property type="entry name" value="SUBTILASE"/>
    <property type="match status" value="1"/>
</dbReference>
<dbReference type="InterPro" id="IPR015500">
    <property type="entry name" value="Peptidase_S8_subtilisin-rel"/>
</dbReference>
<keyword evidence="10" id="KW-1185">Reference proteome</keyword>
<dbReference type="SUPFAM" id="SSF52743">
    <property type="entry name" value="Subtilisin-like"/>
    <property type="match status" value="1"/>
</dbReference>
<feature type="region of interest" description="Disordered" evidence="7">
    <location>
        <begin position="276"/>
        <end position="320"/>
    </location>
</feature>
<feature type="repeat" description="ANK" evidence="5">
    <location>
        <begin position="191"/>
        <end position="229"/>
    </location>
</feature>
<feature type="active site" description="Charge relay system" evidence="6">
    <location>
        <position position="711"/>
    </location>
</feature>
<evidence type="ECO:0000256" key="6">
    <source>
        <dbReference type="PROSITE-ProRule" id="PRU01240"/>
    </source>
</evidence>
<dbReference type="CDD" id="cd07491">
    <property type="entry name" value="Peptidases_S8_7"/>
    <property type="match status" value="1"/>
</dbReference>
<keyword evidence="3 6" id="KW-0378">Hydrolase</keyword>
<dbReference type="AlphaFoldDB" id="A0AAE0MKE0"/>
<dbReference type="Pfam" id="PF00082">
    <property type="entry name" value="Peptidase_S8"/>
    <property type="match status" value="1"/>
</dbReference>
<dbReference type="InterPro" id="IPR002110">
    <property type="entry name" value="Ankyrin_rpt"/>
</dbReference>
<accession>A0AAE0MKE0</accession>
<keyword evidence="2 6" id="KW-0645">Protease</keyword>
<dbReference type="InterPro" id="IPR000209">
    <property type="entry name" value="Peptidase_S8/S53_dom"/>
</dbReference>
<reference evidence="9" key="2">
    <citation type="submission" date="2023-06" db="EMBL/GenBank/DDBJ databases">
        <authorList>
            <consortium name="Lawrence Berkeley National Laboratory"/>
            <person name="Haridas S."/>
            <person name="Hensen N."/>
            <person name="Bonometti L."/>
            <person name="Westerberg I."/>
            <person name="Brannstrom I.O."/>
            <person name="Guillou S."/>
            <person name="Cros-Aarteil S."/>
            <person name="Calhoun S."/>
            <person name="Kuo A."/>
            <person name="Mondo S."/>
            <person name="Pangilinan J."/>
            <person name="Riley R."/>
            <person name="Labutti K."/>
            <person name="Andreopoulos B."/>
            <person name="Lipzen A."/>
            <person name="Chen C."/>
            <person name="Yanf M."/>
            <person name="Daum C."/>
            <person name="Ng V."/>
            <person name="Clum A."/>
            <person name="Steindorff A."/>
            <person name="Ohm R."/>
            <person name="Martin F."/>
            <person name="Silar P."/>
            <person name="Natvig D."/>
            <person name="Lalanne C."/>
            <person name="Gautier V."/>
            <person name="Ament-Velasquez S.L."/>
            <person name="Kruys A."/>
            <person name="Hutchinson M.I."/>
            <person name="Powell A.J."/>
            <person name="Barry K."/>
            <person name="Miller A.N."/>
            <person name="Grigoriev I.V."/>
            <person name="Debuchy R."/>
            <person name="Gladieux P."/>
            <person name="Thoren M.H."/>
            <person name="Johannesson H."/>
        </authorList>
    </citation>
    <scope>NUCLEOTIDE SEQUENCE</scope>
    <source>
        <strain evidence="9">CBS 560.94</strain>
    </source>
</reference>
<dbReference type="SUPFAM" id="SSF48403">
    <property type="entry name" value="Ankyrin repeat"/>
    <property type="match status" value="1"/>
</dbReference>
<dbReference type="GO" id="GO:0004252">
    <property type="term" value="F:serine-type endopeptidase activity"/>
    <property type="evidence" value="ECO:0007669"/>
    <property type="project" value="UniProtKB-UniRule"/>
</dbReference>
<dbReference type="EMBL" id="JAUEPP010000009">
    <property type="protein sequence ID" value="KAK3334938.1"/>
    <property type="molecule type" value="Genomic_DNA"/>
</dbReference>
<dbReference type="PROSITE" id="PS50088">
    <property type="entry name" value="ANK_REPEAT"/>
    <property type="match status" value="1"/>
</dbReference>
<protein>
    <recommendedName>
        <fullName evidence="8">Peptidase S8/S53 domain-containing protein</fullName>
    </recommendedName>
</protein>
<dbReference type="InterPro" id="IPR036770">
    <property type="entry name" value="Ankyrin_rpt-contain_sf"/>
</dbReference>
<feature type="domain" description="Peptidase S8/S53" evidence="8">
    <location>
        <begin position="664"/>
        <end position="877"/>
    </location>
</feature>
<feature type="active site" description="Charge relay system" evidence="6">
    <location>
        <position position="863"/>
    </location>
</feature>
<reference evidence="9" key="1">
    <citation type="journal article" date="2023" name="Mol. Phylogenet. Evol.">
        <title>Genome-scale phylogeny and comparative genomics of the fungal order Sordariales.</title>
        <authorList>
            <person name="Hensen N."/>
            <person name="Bonometti L."/>
            <person name="Westerberg I."/>
            <person name="Brannstrom I.O."/>
            <person name="Guillou S."/>
            <person name="Cros-Aarteil S."/>
            <person name="Calhoun S."/>
            <person name="Haridas S."/>
            <person name="Kuo A."/>
            <person name="Mondo S."/>
            <person name="Pangilinan J."/>
            <person name="Riley R."/>
            <person name="LaButti K."/>
            <person name="Andreopoulos B."/>
            <person name="Lipzen A."/>
            <person name="Chen C."/>
            <person name="Yan M."/>
            <person name="Daum C."/>
            <person name="Ng V."/>
            <person name="Clum A."/>
            <person name="Steindorff A."/>
            <person name="Ohm R.A."/>
            <person name="Martin F."/>
            <person name="Silar P."/>
            <person name="Natvig D.O."/>
            <person name="Lalanne C."/>
            <person name="Gautier V."/>
            <person name="Ament-Velasquez S.L."/>
            <person name="Kruys A."/>
            <person name="Hutchinson M.I."/>
            <person name="Powell A.J."/>
            <person name="Barry K."/>
            <person name="Miller A.N."/>
            <person name="Grigoriev I.V."/>
            <person name="Debuchy R."/>
            <person name="Gladieux P."/>
            <person name="Hiltunen Thoren M."/>
            <person name="Johannesson H."/>
        </authorList>
    </citation>
    <scope>NUCLEOTIDE SEQUENCE</scope>
    <source>
        <strain evidence="9">CBS 560.94</strain>
    </source>
</reference>
<dbReference type="InterPro" id="IPR036852">
    <property type="entry name" value="Peptidase_S8/S53_dom_sf"/>
</dbReference>
<feature type="active site" description="Charge relay system" evidence="6">
    <location>
        <position position="670"/>
    </location>
</feature>
<dbReference type="Gene3D" id="1.25.40.20">
    <property type="entry name" value="Ankyrin repeat-containing domain"/>
    <property type="match status" value="1"/>
</dbReference>
<dbReference type="GO" id="GO:0006508">
    <property type="term" value="P:proteolysis"/>
    <property type="evidence" value="ECO:0007669"/>
    <property type="project" value="UniProtKB-KW"/>
</dbReference>
<dbReference type="Proteomes" id="UP001278500">
    <property type="component" value="Unassembled WGS sequence"/>
</dbReference>
<evidence type="ECO:0000256" key="3">
    <source>
        <dbReference type="ARBA" id="ARBA00022801"/>
    </source>
</evidence>
<evidence type="ECO:0000256" key="1">
    <source>
        <dbReference type="ARBA" id="ARBA00011073"/>
    </source>
</evidence>
<feature type="region of interest" description="Disordered" evidence="7">
    <location>
        <begin position="1"/>
        <end position="31"/>
    </location>
</feature>
<dbReference type="Pfam" id="PF12796">
    <property type="entry name" value="Ank_2"/>
    <property type="match status" value="1"/>
</dbReference>
<gene>
    <name evidence="9" type="ORF">B0H65DRAFT_553266</name>
</gene>
<keyword evidence="4 6" id="KW-0720">Serine protease</keyword>
<comment type="caution">
    <text evidence="9">The sequence shown here is derived from an EMBL/GenBank/DDBJ whole genome shotgun (WGS) entry which is preliminary data.</text>
</comment>